<protein>
    <submittedName>
        <fullName evidence="8">Major royal jelly protein 1-like</fullName>
    </submittedName>
</protein>
<evidence type="ECO:0000313" key="8">
    <source>
        <dbReference type="RefSeq" id="XP_046587740.1"/>
    </source>
</evidence>
<evidence type="ECO:0000256" key="2">
    <source>
        <dbReference type="ARBA" id="ARBA00009127"/>
    </source>
</evidence>
<evidence type="ECO:0000256" key="6">
    <source>
        <dbReference type="SAM" id="SignalP"/>
    </source>
</evidence>
<dbReference type="PANTHER" id="PTHR10009:SF7">
    <property type="entry name" value="GH10609P-RELATED"/>
    <property type="match status" value="1"/>
</dbReference>
<evidence type="ECO:0000256" key="3">
    <source>
        <dbReference type="ARBA" id="ARBA00022525"/>
    </source>
</evidence>
<keyword evidence="7" id="KW-1185">Reference proteome</keyword>
<keyword evidence="3" id="KW-0964">Secreted</keyword>
<gene>
    <name evidence="8" type="primary">LOC107220771</name>
</gene>
<comment type="subcellular location">
    <subcellularLocation>
        <location evidence="1">Secreted</location>
    </subcellularLocation>
</comment>
<feature type="chain" id="PRO_5045120162" evidence="6">
    <location>
        <begin position="25"/>
        <end position="445"/>
    </location>
</feature>
<dbReference type="PANTHER" id="PTHR10009">
    <property type="entry name" value="PROTEIN YELLOW-RELATED"/>
    <property type="match status" value="1"/>
</dbReference>
<dbReference type="Proteomes" id="UP000829291">
    <property type="component" value="Chromosome 2"/>
</dbReference>
<dbReference type="PRINTS" id="PR01366">
    <property type="entry name" value="ROYALJELLY"/>
</dbReference>
<comment type="similarity">
    <text evidence="2">Belongs to the major royal jelly protein family.</text>
</comment>
<organism evidence="7 8">
    <name type="scientific">Neodiprion lecontei</name>
    <name type="common">Redheaded pine sawfly</name>
    <dbReference type="NCBI Taxonomy" id="441921"/>
    <lineage>
        <taxon>Eukaryota</taxon>
        <taxon>Metazoa</taxon>
        <taxon>Ecdysozoa</taxon>
        <taxon>Arthropoda</taxon>
        <taxon>Hexapoda</taxon>
        <taxon>Insecta</taxon>
        <taxon>Pterygota</taxon>
        <taxon>Neoptera</taxon>
        <taxon>Endopterygota</taxon>
        <taxon>Hymenoptera</taxon>
        <taxon>Tenthredinoidea</taxon>
        <taxon>Diprionidae</taxon>
        <taxon>Diprioninae</taxon>
        <taxon>Neodiprion</taxon>
    </lineage>
</organism>
<dbReference type="InterPro" id="IPR017996">
    <property type="entry name" value="MRJP/yellow-related"/>
</dbReference>
<dbReference type="GeneID" id="107220771"/>
<feature type="signal peptide" evidence="6">
    <location>
        <begin position="1"/>
        <end position="24"/>
    </location>
</feature>
<dbReference type="Gene3D" id="2.120.10.30">
    <property type="entry name" value="TolB, C-terminal domain"/>
    <property type="match status" value="1"/>
</dbReference>
<sequence length="445" mass="49794">MIFRLSFFWRILPIVLGCAAWSSAAKLKTVYEWKYIDYVWNDNVQKLNAIKNGQYNHTKIIPIDFQKISGGRVLVTTPRLFNNPASLSTVSNQTGDGGPLLEPYPNWDWHTSTDCTGITSVNRIFLDECNRLWIVDSGKIGNVQTCPAQIIAFNPKTDEVLQRVIIPDELTHSSVNTNNGRLEIQTVETYGDSCSTTWVYIGDPEGYGLVIWNGSTIWRLEDDNVYAPDPEATIFSVDGENVTLELGVSSLVIPPPGFIEEGYLLFKPLASRIGYAATLDDLHNSNTAGNTVTYYRSNFTIPSQELARVYSKFGVLIGGFATQLVVACWNIQYPLTSESVGTILEDDNALQFTSAAKITNGCRDEFEYEHYWLLTNRLQEFVLGIMDFNEVNYRILGANLAALVRGTVCEPEPHTVSPSIEDKFFFEFETVTVISSAITASEYLN</sequence>
<proteinExistence type="inferred from homology"/>
<dbReference type="Pfam" id="PF03022">
    <property type="entry name" value="MRJP"/>
    <property type="match status" value="1"/>
</dbReference>
<dbReference type="InterPro" id="IPR011042">
    <property type="entry name" value="6-blade_b-propeller_TolB-like"/>
</dbReference>
<accession>A0ABM3FI94</accession>
<evidence type="ECO:0000256" key="5">
    <source>
        <dbReference type="ARBA" id="ARBA00023180"/>
    </source>
</evidence>
<evidence type="ECO:0000256" key="1">
    <source>
        <dbReference type="ARBA" id="ARBA00004613"/>
    </source>
</evidence>
<dbReference type="RefSeq" id="XP_046587740.1">
    <property type="nucleotide sequence ID" value="XM_046731784.1"/>
</dbReference>
<evidence type="ECO:0000256" key="4">
    <source>
        <dbReference type="ARBA" id="ARBA00022729"/>
    </source>
</evidence>
<evidence type="ECO:0000313" key="7">
    <source>
        <dbReference type="Proteomes" id="UP000829291"/>
    </source>
</evidence>
<keyword evidence="5" id="KW-0325">Glycoprotein</keyword>
<reference evidence="8" key="1">
    <citation type="submission" date="2025-08" db="UniProtKB">
        <authorList>
            <consortium name="RefSeq"/>
        </authorList>
    </citation>
    <scope>IDENTIFICATION</scope>
    <source>
        <tissue evidence="8">Thorax and Abdomen</tissue>
    </source>
</reference>
<keyword evidence="4 6" id="KW-0732">Signal</keyword>
<name>A0ABM3FI94_NEOLC</name>